<name>A0ABV1IYJ1_9FIRM</name>
<evidence type="ECO:0000256" key="1">
    <source>
        <dbReference type="ARBA" id="ARBA00023002"/>
    </source>
</evidence>
<dbReference type="SUPFAM" id="SSF50129">
    <property type="entry name" value="GroES-like"/>
    <property type="match status" value="1"/>
</dbReference>
<feature type="domain" description="Alcohol dehydrogenase-like N-terminal" evidence="2">
    <location>
        <begin position="26"/>
        <end position="123"/>
    </location>
</feature>
<sequence length="417" mass="46400">MKIKGVRLYGVKDIRLEEFEIPDITEDEVLLKIECNGIAMSTLKEITLAQRHLRVPKNIKKKPVLIGHEFSGTIAKVGERWKDEYQEGKKFVIVPEIPLQIESPGYSYPYFGGAATYCIVPGDVIEKGCLIQRETGAFYELAQAQALYSVVSSFHSNYHSKQGSHDHISGIKEGGNTIILGGAGPMGLMAIRYVLEMDRKPKRLVITDTNKERLEKVRKIIPVEEGRRHGVELYYINPSMVTDSVPVLLAMTNEKGYDDVFVYAPPKCVAEIGNRIMAMDGCMNIYAATADKNYRAGMNIYGSHYLKTKLIGSSGGLRSDMVEALELIENKKMNPAIGITHIGGINAIVDTTLYLKKMPGSKKIIYPQIDLPLTAIEDFRKLGETDPVFAQLADACSNHGGLWNSEAESILLKHFEK</sequence>
<evidence type="ECO:0000259" key="2">
    <source>
        <dbReference type="Pfam" id="PF08240"/>
    </source>
</evidence>
<dbReference type="Proteomes" id="UP001482154">
    <property type="component" value="Unassembled WGS sequence"/>
</dbReference>
<dbReference type="InterPro" id="IPR011032">
    <property type="entry name" value="GroES-like_sf"/>
</dbReference>
<keyword evidence="1" id="KW-0560">Oxidoreductase</keyword>
<comment type="caution">
    <text evidence="3">The sequence shown here is derived from an EMBL/GenBank/DDBJ whole genome shotgun (WGS) entry which is preliminary data.</text>
</comment>
<dbReference type="EMBL" id="JBBNIN010000023">
    <property type="protein sequence ID" value="MEQ2711912.1"/>
    <property type="molecule type" value="Genomic_DNA"/>
</dbReference>
<dbReference type="InterPro" id="IPR050129">
    <property type="entry name" value="Zn_alcohol_dh"/>
</dbReference>
<dbReference type="PANTHER" id="PTHR43401">
    <property type="entry name" value="L-THREONINE 3-DEHYDROGENASE"/>
    <property type="match status" value="1"/>
</dbReference>
<accession>A0ABV1IYJ1</accession>
<dbReference type="SUPFAM" id="SSF51735">
    <property type="entry name" value="NAD(P)-binding Rossmann-fold domains"/>
    <property type="match status" value="1"/>
</dbReference>
<dbReference type="Gene3D" id="3.40.50.720">
    <property type="entry name" value="NAD(P)-binding Rossmann-like Domain"/>
    <property type="match status" value="1"/>
</dbReference>
<gene>
    <name evidence="3" type="ORF">AAAU51_12165</name>
</gene>
<organism evidence="3 4">
    <name type="scientific">Anaerostipes amylophilus</name>
    <dbReference type="NCBI Taxonomy" id="2981779"/>
    <lineage>
        <taxon>Bacteria</taxon>
        <taxon>Bacillati</taxon>
        <taxon>Bacillota</taxon>
        <taxon>Clostridia</taxon>
        <taxon>Lachnospirales</taxon>
        <taxon>Lachnospiraceae</taxon>
        <taxon>Anaerostipes</taxon>
    </lineage>
</organism>
<dbReference type="InterPro" id="IPR036291">
    <property type="entry name" value="NAD(P)-bd_dom_sf"/>
</dbReference>
<reference evidence="3 4" key="1">
    <citation type="submission" date="2024-04" db="EMBL/GenBank/DDBJ databases">
        <title>Human intestinal bacterial collection.</title>
        <authorList>
            <person name="Pauvert C."/>
            <person name="Hitch T.C.A."/>
            <person name="Clavel T."/>
        </authorList>
    </citation>
    <scope>NUCLEOTIDE SEQUENCE [LARGE SCALE GENOMIC DNA]</scope>
    <source>
        <strain evidence="3 4">CLA-AA-H249</strain>
    </source>
</reference>
<dbReference type="Pfam" id="PF08240">
    <property type="entry name" value="ADH_N"/>
    <property type="match status" value="1"/>
</dbReference>
<protein>
    <submittedName>
        <fullName evidence="3">Alcohol dehydrogenase catalytic domain-containing protein</fullName>
    </submittedName>
</protein>
<proteinExistence type="predicted"/>
<evidence type="ECO:0000313" key="4">
    <source>
        <dbReference type="Proteomes" id="UP001482154"/>
    </source>
</evidence>
<evidence type="ECO:0000313" key="3">
    <source>
        <dbReference type="EMBL" id="MEQ2711912.1"/>
    </source>
</evidence>
<dbReference type="Gene3D" id="3.90.180.10">
    <property type="entry name" value="Medium-chain alcohol dehydrogenases, catalytic domain"/>
    <property type="match status" value="1"/>
</dbReference>
<dbReference type="RefSeq" id="WP_349111277.1">
    <property type="nucleotide sequence ID" value="NZ_JBBNIN010000023.1"/>
</dbReference>
<dbReference type="InterPro" id="IPR013154">
    <property type="entry name" value="ADH-like_N"/>
</dbReference>
<keyword evidence="4" id="KW-1185">Reference proteome</keyword>
<dbReference type="PANTHER" id="PTHR43401:SF2">
    <property type="entry name" value="L-THREONINE 3-DEHYDROGENASE"/>
    <property type="match status" value="1"/>
</dbReference>